<sequence>MRNRCSHHEPIIRHDLTEEAAYVGNILESIHRVSSWIDPEAGEWIAGNSRVPELYSLRPT</sequence>
<dbReference type="STRING" id="525263.HMPREF0298_0199"/>
<keyword evidence="2" id="KW-1185">Reference proteome</keyword>
<evidence type="ECO:0000313" key="2">
    <source>
        <dbReference type="Proteomes" id="UP000006196"/>
    </source>
</evidence>
<evidence type="ECO:0008006" key="3">
    <source>
        <dbReference type="Google" id="ProtNLM"/>
    </source>
</evidence>
<organism evidence="1 2">
    <name type="scientific">Corynebacterium lipophiloflavum (strain ATCC 700352 / DSM 44291 / CCUG 37336 / JCM 10383 / DMMZ 1944)</name>
    <dbReference type="NCBI Taxonomy" id="525263"/>
    <lineage>
        <taxon>Bacteria</taxon>
        <taxon>Bacillati</taxon>
        <taxon>Actinomycetota</taxon>
        <taxon>Actinomycetes</taxon>
        <taxon>Mycobacteriales</taxon>
        <taxon>Corynebacteriaceae</taxon>
        <taxon>Corynebacterium</taxon>
    </lineage>
</organism>
<accession>C0XP29</accession>
<protein>
    <recommendedName>
        <fullName evidence="3">Abi-like protein</fullName>
    </recommendedName>
</protein>
<proteinExistence type="predicted"/>
<dbReference type="HOGENOM" id="CLU_2933562_0_0_11"/>
<comment type="caution">
    <text evidence="1">The sequence shown here is derived from an EMBL/GenBank/DDBJ whole genome shotgun (WGS) entry which is preliminary data.</text>
</comment>
<evidence type="ECO:0000313" key="1">
    <source>
        <dbReference type="EMBL" id="EEI18034.1"/>
    </source>
</evidence>
<dbReference type="Proteomes" id="UP000006196">
    <property type="component" value="Unassembled WGS sequence"/>
</dbReference>
<name>C0XP29_CORLD</name>
<dbReference type="AlphaFoldDB" id="C0XP29"/>
<gene>
    <name evidence="1" type="ORF">HMPREF0298_0199</name>
</gene>
<reference evidence="1" key="1">
    <citation type="submission" date="2009-01" db="EMBL/GenBank/DDBJ databases">
        <authorList>
            <person name="Qin X."/>
            <person name="Bachman B."/>
            <person name="Battles P."/>
            <person name="Bell A."/>
            <person name="Bess C."/>
            <person name="Bickham C."/>
            <person name="Chaboub L."/>
            <person name="Chen D."/>
            <person name="Coyle M."/>
            <person name="Deiros D.R."/>
            <person name="Dinh H."/>
            <person name="Forbes L."/>
            <person name="Fowler G."/>
            <person name="Francisco L."/>
            <person name="Fu Q."/>
            <person name="Gubbala S."/>
            <person name="Hale W."/>
            <person name="Han Y."/>
            <person name="Hemphill L."/>
            <person name="Highlander S.K."/>
            <person name="Hirani K."/>
            <person name="Hogues M."/>
            <person name="Jackson L."/>
            <person name="Jakkamsetti A."/>
            <person name="Javaid M."/>
            <person name="Jiang H."/>
            <person name="Korchina V."/>
            <person name="Kovar C."/>
            <person name="Lara F."/>
            <person name="Lee S."/>
            <person name="Mata R."/>
            <person name="Mathew T."/>
            <person name="Moen C."/>
            <person name="Morales K."/>
            <person name="Munidasa M."/>
            <person name="Nazareth L."/>
            <person name="Ngo R."/>
            <person name="Nguyen L."/>
            <person name="Okwuonu G."/>
            <person name="Ongeri F."/>
            <person name="Patil S."/>
            <person name="Petrosino J."/>
            <person name="Pham C."/>
            <person name="Pham P."/>
            <person name="Pu L.-L."/>
            <person name="Puazo M."/>
            <person name="Raj R."/>
            <person name="Reid J."/>
            <person name="Rouhana J."/>
            <person name="Saada N."/>
            <person name="Shang Y."/>
            <person name="Simmons D."/>
            <person name="Thornton R."/>
            <person name="Warren J."/>
            <person name="Weissenberger G."/>
            <person name="Zhang J."/>
            <person name="Zhang L."/>
            <person name="Zhou C."/>
            <person name="Zhu D."/>
            <person name="Muzny D."/>
            <person name="Worley K."/>
            <person name="Gibbs R."/>
        </authorList>
    </citation>
    <scope>NUCLEOTIDE SEQUENCE [LARGE SCALE GENOMIC DNA]</scope>
    <source>
        <strain evidence="1">DSM 44291</strain>
    </source>
</reference>
<dbReference type="EMBL" id="ACHJ01000017">
    <property type="protein sequence ID" value="EEI18034.1"/>
    <property type="molecule type" value="Genomic_DNA"/>
</dbReference>